<evidence type="ECO:0000313" key="3">
    <source>
        <dbReference type="Proteomes" id="UP000789595"/>
    </source>
</evidence>
<sequence length="332" mass="36006">MRLARACLLLPALRIPNYKECVAEKGHEACANLLPFFQWLYEHGFKPFLNAVAGSSYGMAYGHFRRDHSDPLNVWLHVGCLFLQIFGNFALLDCLDRTLGTRSVAPFTAAAWALALGRTPSPPSVRAFTIALLAVASRGCAALAPRDYYASLMLLTGPLELICYWLYLPDHNLKRPGAPWFCAALAARTAFCLFLRGHVGLLGVTPAVGAAGVVALLMVGSLVRSRNNLPLVSQFGSALWVPALLLDQPWVYFLSLSFMGAGLQGVAHEITRQKGTLNQLTDAGYELAHTSFFPVLTLQSLHHSSYGPFAATVAALGAHGDARSRRALGLRD</sequence>
<keyword evidence="1" id="KW-0812">Transmembrane</keyword>
<keyword evidence="3" id="KW-1185">Reference proteome</keyword>
<name>A0A8J2SEF2_9STRA</name>
<evidence type="ECO:0000256" key="1">
    <source>
        <dbReference type="SAM" id="Phobius"/>
    </source>
</evidence>
<dbReference type="AlphaFoldDB" id="A0A8J2SEF2"/>
<dbReference type="OrthoDB" id="64137at2759"/>
<proteinExistence type="predicted"/>
<keyword evidence="1" id="KW-1133">Transmembrane helix</keyword>
<accession>A0A8J2SEF2</accession>
<keyword evidence="1" id="KW-0472">Membrane</keyword>
<comment type="caution">
    <text evidence="2">The sequence shown here is derived from an EMBL/GenBank/DDBJ whole genome shotgun (WGS) entry which is preliminary data.</text>
</comment>
<feature type="transmembrane region" description="Helical" evidence="1">
    <location>
        <begin position="202"/>
        <end position="223"/>
    </location>
</feature>
<dbReference type="EMBL" id="CAKKNE010000003">
    <property type="protein sequence ID" value="CAH0371288.1"/>
    <property type="molecule type" value="Genomic_DNA"/>
</dbReference>
<reference evidence="2" key="1">
    <citation type="submission" date="2021-11" db="EMBL/GenBank/DDBJ databases">
        <authorList>
            <consortium name="Genoscope - CEA"/>
            <person name="William W."/>
        </authorList>
    </citation>
    <scope>NUCLEOTIDE SEQUENCE</scope>
</reference>
<gene>
    <name evidence="2" type="ORF">PECAL_3P12210</name>
</gene>
<organism evidence="2 3">
    <name type="scientific">Pelagomonas calceolata</name>
    <dbReference type="NCBI Taxonomy" id="35677"/>
    <lineage>
        <taxon>Eukaryota</taxon>
        <taxon>Sar</taxon>
        <taxon>Stramenopiles</taxon>
        <taxon>Ochrophyta</taxon>
        <taxon>Pelagophyceae</taxon>
        <taxon>Pelagomonadales</taxon>
        <taxon>Pelagomonadaceae</taxon>
        <taxon>Pelagomonas</taxon>
    </lineage>
</organism>
<protein>
    <submittedName>
        <fullName evidence="2">Uncharacterized protein</fullName>
    </submittedName>
</protein>
<dbReference type="Proteomes" id="UP000789595">
    <property type="component" value="Unassembled WGS sequence"/>
</dbReference>
<evidence type="ECO:0000313" key="2">
    <source>
        <dbReference type="EMBL" id="CAH0371288.1"/>
    </source>
</evidence>